<protein>
    <submittedName>
        <fullName evidence="1">Uncharacterized protein</fullName>
    </submittedName>
</protein>
<name>A0A804U8Z4_MAIZE</name>
<dbReference type="AlphaFoldDB" id="A0A804U8Z4"/>
<reference evidence="2" key="1">
    <citation type="journal article" date="2009" name="Science">
        <title>The B73 maize genome: complexity, diversity, and dynamics.</title>
        <authorList>
            <person name="Schnable P.S."/>
            <person name="Ware D."/>
            <person name="Fulton R.S."/>
            <person name="Stein J.C."/>
            <person name="Wei F."/>
            <person name="Pasternak S."/>
            <person name="Liang C."/>
            <person name="Zhang J."/>
            <person name="Fulton L."/>
            <person name="Graves T.A."/>
            <person name="Minx P."/>
            <person name="Reily A.D."/>
            <person name="Courtney L."/>
            <person name="Kruchowski S.S."/>
            <person name="Tomlinson C."/>
            <person name="Strong C."/>
            <person name="Delehaunty K."/>
            <person name="Fronick C."/>
            <person name="Courtney B."/>
            <person name="Rock S.M."/>
            <person name="Belter E."/>
            <person name="Du F."/>
            <person name="Kim K."/>
            <person name="Abbott R.M."/>
            <person name="Cotton M."/>
            <person name="Levy A."/>
            <person name="Marchetto P."/>
            <person name="Ochoa K."/>
            <person name="Jackson S.M."/>
            <person name="Gillam B."/>
            <person name="Chen W."/>
            <person name="Yan L."/>
            <person name="Higginbotham J."/>
            <person name="Cardenas M."/>
            <person name="Waligorski J."/>
            <person name="Applebaum E."/>
            <person name="Phelps L."/>
            <person name="Falcone J."/>
            <person name="Kanchi K."/>
            <person name="Thane T."/>
            <person name="Scimone A."/>
            <person name="Thane N."/>
            <person name="Henke J."/>
            <person name="Wang T."/>
            <person name="Ruppert J."/>
            <person name="Shah N."/>
            <person name="Rotter K."/>
            <person name="Hodges J."/>
            <person name="Ingenthron E."/>
            <person name="Cordes M."/>
            <person name="Kohlberg S."/>
            <person name="Sgro J."/>
            <person name="Delgado B."/>
            <person name="Mead K."/>
            <person name="Chinwalla A."/>
            <person name="Leonard S."/>
            <person name="Crouse K."/>
            <person name="Collura K."/>
            <person name="Kudrna D."/>
            <person name="Currie J."/>
            <person name="He R."/>
            <person name="Angelova A."/>
            <person name="Rajasekar S."/>
            <person name="Mueller T."/>
            <person name="Lomeli R."/>
            <person name="Scara G."/>
            <person name="Ko A."/>
            <person name="Delaney K."/>
            <person name="Wissotski M."/>
            <person name="Lopez G."/>
            <person name="Campos D."/>
            <person name="Braidotti M."/>
            <person name="Ashley E."/>
            <person name="Golser W."/>
            <person name="Kim H."/>
            <person name="Lee S."/>
            <person name="Lin J."/>
            <person name="Dujmic Z."/>
            <person name="Kim W."/>
            <person name="Talag J."/>
            <person name="Zuccolo A."/>
            <person name="Fan C."/>
            <person name="Sebastian A."/>
            <person name="Kramer M."/>
            <person name="Spiegel L."/>
            <person name="Nascimento L."/>
            <person name="Zutavern T."/>
            <person name="Miller B."/>
            <person name="Ambroise C."/>
            <person name="Muller S."/>
            <person name="Spooner W."/>
            <person name="Narechania A."/>
            <person name="Ren L."/>
            <person name="Wei S."/>
            <person name="Kumari S."/>
            <person name="Faga B."/>
            <person name="Levy M.J."/>
            <person name="McMahan L."/>
            <person name="Van Buren P."/>
            <person name="Vaughn M.W."/>
            <person name="Ying K."/>
            <person name="Yeh C.-T."/>
            <person name="Emrich S.J."/>
            <person name="Jia Y."/>
            <person name="Kalyanaraman A."/>
            <person name="Hsia A.-P."/>
            <person name="Barbazuk W.B."/>
            <person name="Baucom R.S."/>
            <person name="Brutnell T.P."/>
            <person name="Carpita N.C."/>
            <person name="Chaparro C."/>
            <person name="Chia J.-M."/>
            <person name="Deragon J.-M."/>
            <person name="Estill J.C."/>
            <person name="Fu Y."/>
            <person name="Jeddeloh J.A."/>
            <person name="Han Y."/>
            <person name="Lee H."/>
            <person name="Li P."/>
            <person name="Lisch D.R."/>
            <person name="Liu S."/>
            <person name="Liu Z."/>
            <person name="Nagel D.H."/>
            <person name="McCann M.C."/>
            <person name="SanMiguel P."/>
            <person name="Myers A.M."/>
            <person name="Nettleton D."/>
            <person name="Nguyen J."/>
            <person name="Penning B.W."/>
            <person name="Ponnala L."/>
            <person name="Schneider K.L."/>
            <person name="Schwartz D.C."/>
            <person name="Sharma A."/>
            <person name="Soderlund C."/>
            <person name="Springer N.M."/>
            <person name="Sun Q."/>
            <person name="Wang H."/>
            <person name="Waterman M."/>
            <person name="Westerman R."/>
            <person name="Wolfgruber T.K."/>
            <person name="Yang L."/>
            <person name="Yu Y."/>
            <person name="Zhang L."/>
            <person name="Zhou S."/>
            <person name="Zhu Q."/>
            <person name="Bennetzen J.L."/>
            <person name="Dawe R.K."/>
            <person name="Jiang J."/>
            <person name="Jiang N."/>
            <person name="Presting G.G."/>
            <person name="Wessler S.R."/>
            <person name="Aluru S."/>
            <person name="Martienssen R.A."/>
            <person name="Clifton S.W."/>
            <person name="McCombie W.R."/>
            <person name="Wing R.A."/>
            <person name="Wilson R.K."/>
        </authorList>
    </citation>
    <scope>NUCLEOTIDE SEQUENCE [LARGE SCALE GENOMIC DNA]</scope>
    <source>
        <strain evidence="2">cv. B73</strain>
    </source>
</reference>
<dbReference type="Gramene" id="Zm00001eb251480_T001">
    <property type="protein sequence ID" value="Zm00001eb251480_P001"/>
    <property type="gene ID" value="Zm00001eb251480"/>
</dbReference>
<organism evidence="1 2">
    <name type="scientific">Zea mays</name>
    <name type="common">Maize</name>
    <dbReference type="NCBI Taxonomy" id="4577"/>
    <lineage>
        <taxon>Eukaryota</taxon>
        <taxon>Viridiplantae</taxon>
        <taxon>Streptophyta</taxon>
        <taxon>Embryophyta</taxon>
        <taxon>Tracheophyta</taxon>
        <taxon>Spermatophyta</taxon>
        <taxon>Magnoliopsida</taxon>
        <taxon>Liliopsida</taxon>
        <taxon>Poales</taxon>
        <taxon>Poaceae</taxon>
        <taxon>PACMAD clade</taxon>
        <taxon>Panicoideae</taxon>
        <taxon>Andropogonodae</taxon>
        <taxon>Andropogoneae</taxon>
        <taxon>Tripsacinae</taxon>
        <taxon>Zea</taxon>
    </lineage>
</organism>
<evidence type="ECO:0000313" key="1">
    <source>
        <dbReference type="EnsemblPlants" id="Zm00001eb251480_P001"/>
    </source>
</evidence>
<dbReference type="InParanoid" id="A0A804U8Z4"/>
<accession>A0A804U8Z4</accession>
<proteinExistence type="predicted"/>
<evidence type="ECO:0000313" key="2">
    <source>
        <dbReference type="Proteomes" id="UP000007305"/>
    </source>
</evidence>
<dbReference type="EnsemblPlants" id="Zm00001eb251480_T001">
    <property type="protein sequence ID" value="Zm00001eb251480_P001"/>
    <property type="gene ID" value="Zm00001eb251480"/>
</dbReference>
<reference evidence="1" key="3">
    <citation type="submission" date="2021-05" db="UniProtKB">
        <authorList>
            <consortium name="EnsemblPlants"/>
        </authorList>
    </citation>
    <scope>IDENTIFICATION</scope>
    <source>
        <strain evidence="1">cv. B73</strain>
    </source>
</reference>
<reference evidence="1" key="2">
    <citation type="submission" date="2019-07" db="EMBL/GenBank/DDBJ databases">
        <authorList>
            <person name="Seetharam A."/>
            <person name="Woodhouse M."/>
            <person name="Cannon E."/>
        </authorList>
    </citation>
    <scope>NUCLEOTIDE SEQUENCE [LARGE SCALE GENOMIC DNA]</scope>
    <source>
        <strain evidence="1">cv. B73</strain>
    </source>
</reference>
<keyword evidence="2" id="KW-1185">Reference proteome</keyword>
<dbReference type="Proteomes" id="UP000007305">
    <property type="component" value="Chromosome 5"/>
</dbReference>
<sequence length="112" mass="12792">PPIEHHRAERRETFAPQPCLRVRREECAPGNRRSLLGLHPVKRQTSHRRRAALAVEADQAVLHVLVVLEPELHDVRLQLLMETKRNVMSQSTIAEEHSVWLSACELKLSPAS</sequence>